<protein>
    <submittedName>
        <fullName evidence="1">Uncharacterized protein</fullName>
    </submittedName>
</protein>
<keyword evidence="2" id="KW-1185">Reference proteome</keyword>
<reference evidence="1 2" key="1">
    <citation type="submission" date="2017-04" db="EMBL/GenBank/DDBJ databases">
        <authorList>
            <person name="Afonso C.L."/>
            <person name="Miller P.J."/>
            <person name="Scott M.A."/>
            <person name="Spackman E."/>
            <person name="Goraichik I."/>
            <person name="Dimitrov K.M."/>
            <person name="Suarez D.L."/>
            <person name="Swayne D.E."/>
        </authorList>
    </citation>
    <scope>NUCLEOTIDE SEQUENCE [LARGE SCALE GENOMIC DNA]</scope>
    <source>
        <strain evidence="1 2">CGMCC 1.10972</strain>
    </source>
</reference>
<proteinExistence type="predicted"/>
<dbReference type="Proteomes" id="UP000192656">
    <property type="component" value="Unassembled WGS sequence"/>
</dbReference>
<evidence type="ECO:0000313" key="1">
    <source>
        <dbReference type="EMBL" id="SMC97547.1"/>
    </source>
</evidence>
<evidence type="ECO:0000313" key="2">
    <source>
        <dbReference type="Proteomes" id="UP000192656"/>
    </source>
</evidence>
<sequence>MSPESRYGRLGRHVGMADPVRARHGRDFEARDDVLGKADFLVNLHGLTDTHHTYGAFEIVDHLAHVANAFVRHAGNRVAPLDAKARTLPEESAHPLLEVREGDIWRIGLDRYLRSARDLLAVDRYARRIRAAISHRPQHVGQELPEIFLKRAVL</sequence>
<name>A0A1W2DJ46_9HYPH</name>
<accession>A0A1W2DJ46</accession>
<dbReference type="AlphaFoldDB" id="A0A1W2DJ46"/>
<organism evidence="1 2">
    <name type="scientific">Fulvimarina manganoxydans</name>
    <dbReference type="NCBI Taxonomy" id="937218"/>
    <lineage>
        <taxon>Bacteria</taxon>
        <taxon>Pseudomonadati</taxon>
        <taxon>Pseudomonadota</taxon>
        <taxon>Alphaproteobacteria</taxon>
        <taxon>Hyphomicrobiales</taxon>
        <taxon>Aurantimonadaceae</taxon>
        <taxon>Fulvimarina</taxon>
    </lineage>
</organism>
<gene>
    <name evidence="1" type="ORF">SAMN06297251_11592</name>
</gene>
<dbReference type="STRING" id="937218.SAMN06297251_11592"/>
<dbReference type="EMBL" id="FWXR01000015">
    <property type="protein sequence ID" value="SMC97547.1"/>
    <property type="molecule type" value="Genomic_DNA"/>
</dbReference>